<dbReference type="InterPro" id="IPR002052">
    <property type="entry name" value="DNA_methylase_N6_adenine_CS"/>
</dbReference>
<dbReference type="PANTHER" id="PTHR38590">
    <property type="entry name" value="BLL0828 PROTEIN"/>
    <property type="match status" value="1"/>
</dbReference>
<accession>A0A4P5ZII6</accession>
<dbReference type="GO" id="GO:0003677">
    <property type="term" value="F:DNA binding"/>
    <property type="evidence" value="ECO:0007669"/>
    <property type="project" value="InterPro"/>
</dbReference>
<dbReference type="AlphaFoldDB" id="A0A4P5ZII6"/>
<feature type="region of interest" description="Disordered" evidence="5">
    <location>
        <begin position="1"/>
        <end position="44"/>
    </location>
</feature>
<gene>
    <name evidence="8" type="ORF">PA905_44610</name>
</gene>
<dbReference type="Gene3D" id="2.170.16.10">
    <property type="entry name" value="Hedgehog/Intein (Hint) domain"/>
    <property type="match status" value="1"/>
</dbReference>
<dbReference type="SUPFAM" id="SSF52980">
    <property type="entry name" value="Restriction endonuclease-like"/>
    <property type="match status" value="1"/>
</dbReference>
<dbReference type="GO" id="GO:0032259">
    <property type="term" value="P:methylation"/>
    <property type="evidence" value="ECO:0007669"/>
    <property type="project" value="UniProtKB-KW"/>
</dbReference>
<evidence type="ECO:0000313" key="9">
    <source>
        <dbReference type="Proteomes" id="UP000299794"/>
    </source>
</evidence>
<evidence type="ECO:0000256" key="1">
    <source>
        <dbReference type="ARBA" id="ARBA00006594"/>
    </source>
</evidence>
<feature type="domain" description="DNA methylase N-4/N-6" evidence="6">
    <location>
        <begin position="149"/>
        <end position="438"/>
    </location>
</feature>
<keyword evidence="2 8" id="KW-0489">Methyltransferase</keyword>
<comment type="similarity">
    <text evidence="1">Belongs to the N(4)/N(6)-methyltransferase family.</text>
</comment>
<dbReference type="EMBL" id="BJCD01000073">
    <property type="protein sequence ID" value="GDZ96030.1"/>
    <property type="molecule type" value="Genomic_DNA"/>
</dbReference>
<dbReference type="Pfam" id="PF04480">
    <property type="entry name" value="DUF559"/>
    <property type="match status" value="1"/>
</dbReference>
<dbReference type="InterPro" id="IPR036844">
    <property type="entry name" value="Hint_dom_sf"/>
</dbReference>
<feature type="domain" description="DUF559" evidence="7">
    <location>
        <begin position="566"/>
        <end position="668"/>
    </location>
</feature>
<dbReference type="NCBIfam" id="TIGR01443">
    <property type="entry name" value="intein_Cterm"/>
    <property type="match status" value="1"/>
</dbReference>
<dbReference type="Pfam" id="PF01555">
    <property type="entry name" value="N6_N4_Mtase"/>
    <property type="match status" value="1"/>
</dbReference>
<sequence length="1191" mass="135535">MARQKKPDQRNIDQYNHENQQRVNNPPVGLVTPESDPDGDNKNYSYDPHLDPQLVWAGKAEHTNFEVPTVSLHVHERIDPRSIIEAVRKQNQTPGLQLSLFEIPEENPPIRQAIEFYKHQHNWSNRLVAGDSLLVMNSLLEKEGMAGQVQMIYFDPPYGIKYGSNFQPFVNKRDVKDGKDEDLTQEPEMIKAFRDTWELGIHSYLTYLRDRLLLARELLSESGSVFVQISDENVHHVRELMDEVFGVNNFICIICFQKTGGLSQSFIPVTSDYLLWYVKDKNYIKAKQLFNTKEYGEGTDYQWLQLSNGERRRMISEEKKDFSQIPLEAKVFQTTSLESANPSFSFEYKGKKYIQRWKTNLNGLENLANANRLFEATSKLRYVRFVEDFPVLPITNIWTDTGSSGFRESNIYVVQTTTKTIERCLLMTTDPGDLVLDITCLRKGTKILTPSPTLPMNGEGAGKFKVPPYTGGFRGGFTGDLGEEKLIPIEEIQPGTLVYSHDNKPHRVLRTIQKEYQGEMIGLTCKNNNTTMWLTADHRVLAKLRPRNLGGNQDWSATPYSHLELRRKLRKEMTPPEQKLWDILRGKKLEFKFRRQHPIGRYIADFYSRDAHLVVEIDGATHFEPEAIEYDRQRDSFMRSLGLDVLRFTTKEIYENLEGVCLAIESQCRIRMESIEGATWVQAGNLKPGDIVFSALVSPPNPPCTGGVRGGVIGVEKISLECVEIAKVENCWSTETVYDLEIEGSHSFITEVCTVHNCGSGTTAYVAEQWGRRWITCDTSRVAITLAKQRLMTATFDYYQLANSQEGVGGGFKYKTVPHITLKSIANNPEIREGMNRIEIEQAINKYADQETLYDQPLLDKSKARVTGPFTVEAVPAPTVKPIDDIINPAIPDNSIARSGETLRQSEWRDELLKTGIRGKNGQYILFSRVESLPGTRWLHADAETKPTPPESPRSRGEENLANTVKEAGGSYGQPMRVVISFGPEHAPLEQRQVTQAIEEAQTLVPKPKLIVFAAFQFDPEAAKDIEETNWPGVTLLKAQMNADLLTEDLKKKRASNESFWLIGQPDIVLRRIEKGENKDKWEVEVFGFDYYNTKTGNIDSGSVEKIAVWMLDIDYDGRSIFPRQVFFPMAGEKDAWSRVAKNLKAEIDEDLIESYQGTVSLPFEMGKYQRVAVKIVDDRGIESLKIIRLT</sequence>
<dbReference type="CDD" id="cd01038">
    <property type="entry name" value="Endonuclease_DUF559"/>
    <property type="match status" value="1"/>
</dbReference>
<evidence type="ECO:0000256" key="5">
    <source>
        <dbReference type="SAM" id="MobiDB-lite"/>
    </source>
</evidence>
<dbReference type="SUPFAM" id="SSF53335">
    <property type="entry name" value="S-adenosyl-L-methionine-dependent methyltransferases"/>
    <property type="match status" value="2"/>
</dbReference>
<dbReference type="Gene3D" id="3.40.50.150">
    <property type="entry name" value="Vaccinia Virus protein VP39"/>
    <property type="match status" value="2"/>
</dbReference>
<keyword evidence="4" id="KW-0949">S-adenosyl-L-methionine</keyword>
<feature type="compositionally biased region" description="Basic and acidic residues" evidence="5">
    <location>
        <begin position="1"/>
        <end position="20"/>
    </location>
</feature>
<dbReference type="InterPro" id="IPR007569">
    <property type="entry name" value="DUF559"/>
</dbReference>
<evidence type="ECO:0000256" key="2">
    <source>
        <dbReference type="ARBA" id="ARBA00022603"/>
    </source>
</evidence>
<dbReference type="PANTHER" id="PTHR38590:SF1">
    <property type="entry name" value="BLL0828 PROTEIN"/>
    <property type="match status" value="1"/>
</dbReference>
<evidence type="ECO:0000313" key="8">
    <source>
        <dbReference type="EMBL" id="GDZ96030.1"/>
    </source>
</evidence>
<dbReference type="InterPro" id="IPR029063">
    <property type="entry name" value="SAM-dependent_MTases_sf"/>
</dbReference>
<evidence type="ECO:0000256" key="4">
    <source>
        <dbReference type="ARBA" id="ARBA00022691"/>
    </source>
</evidence>
<comment type="caution">
    <text evidence="8">The sequence shown here is derived from an EMBL/GenBank/DDBJ whole genome shotgun (WGS) entry which is preliminary data.</text>
</comment>
<dbReference type="InterPro" id="IPR002295">
    <property type="entry name" value="N4/N6-MTase_EcoPI_Mod-like"/>
</dbReference>
<protein>
    <submittedName>
        <fullName evidence="8">DNA methylase, putative</fullName>
    </submittedName>
</protein>
<dbReference type="PROSITE" id="PS50818">
    <property type="entry name" value="INTEIN_C_TER"/>
    <property type="match status" value="1"/>
</dbReference>
<dbReference type="PRINTS" id="PR00506">
    <property type="entry name" value="D21N6MTFRASE"/>
</dbReference>
<name>A0A4P5ZII6_PLAAG</name>
<evidence type="ECO:0000259" key="6">
    <source>
        <dbReference type="Pfam" id="PF01555"/>
    </source>
</evidence>
<dbReference type="Proteomes" id="UP000299794">
    <property type="component" value="Unassembled WGS sequence"/>
</dbReference>
<dbReference type="InterPro" id="IPR002941">
    <property type="entry name" value="DNA_methylase_N4/N6"/>
</dbReference>
<dbReference type="InterPro" id="IPR030934">
    <property type="entry name" value="Intein_C"/>
</dbReference>
<dbReference type="InterPro" id="IPR011335">
    <property type="entry name" value="Restrct_endonuc-II-like"/>
</dbReference>
<proteinExistence type="inferred from homology"/>
<keyword evidence="3" id="KW-0808">Transferase</keyword>
<evidence type="ECO:0000259" key="7">
    <source>
        <dbReference type="Pfam" id="PF04480"/>
    </source>
</evidence>
<reference evidence="9" key="1">
    <citation type="submission" date="2019-02" db="EMBL/GenBank/DDBJ databases">
        <title>Draft genome sequence of Planktothrix agardhii NIES-905.</title>
        <authorList>
            <person name="Yamaguchi H."/>
            <person name="Suzuki S."/>
            <person name="Kawachi M."/>
        </authorList>
    </citation>
    <scope>NUCLEOTIDE SEQUENCE [LARGE SCALE GENOMIC DNA]</scope>
    <source>
        <strain evidence="9">CCAP 1459/11A</strain>
    </source>
</reference>
<dbReference type="RefSeq" id="WP_141296124.1">
    <property type="nucleotide sequence ID" value="NZ_BJCD01000073.1"/>
</dbReference>
<dbReference type="Gene3D" id="3.40.960.10">
    <property type="entry name" value="VSR Endonuclease"/>
    <property type="match status" value="1"/>
</dbReference>
<dbReference type="PROSITE" id="PS00092">
    <property type="entry name" value="N6_MTASE"/>
    <property type="match status" value="1"/>
</dbReference>
<dbReference type="InterPro" id="IPR047216">
    <property type="entry name" value="Endonuclease_DUF559_bact"/>
</dbReference>
<evidence type="ECO:0000256" key="3">
    <source>
        <dbReference type="ARBA" id="ARBA00022679"/>
    </source>
</evidence>
<organism evidence="8 9">
    <name type="scientific">Planktothrix agardhii CCAP 1459/11A</name>
    <dbReference type="NCBI Taxonomy" id="282420"/>
    <lineage>
        <taxon>Bacteria</taxon>
        <taxon>Bacillati</taxon>
        <taxon>Cyanobacteriota</taxon>
        <taxon>Cyanophyceae</taxon>
        <taxon>Oscillatoriophycideae</taxon>
        <taxon>Oscillatoriales</taxon>
        <taxon>Microcoleaceae</taxon>
        <taxon>Planktothrix</taxon>
    </lineage>
</organism>
<dbReference type="GO" id="GO:0008170">
    <property type="term" value="F:N-methyltransferase activity"/>
    <property type="evidence" value="ECO:0007669"/>
    <property type="project" value="InterPro"/>
</dbReference>
<dbReference type="SUPFAM" id="SSF51294">
    <property type="entry name" value="Hedgehog/intein (Hint) domain"/>
    <property type="match status" value="2"/>
</dbReference>